<dbReference type="OrthoDB" id="3015377at2759"/>
<organism evidence="1 2">
    <name type="scientific">Mycena venus</name>
    <dbReference type="NCBI Taxonomy" id="2733690"/>
    <lineage>
        <taxon>Eukaryota</taxon>
        <taxon>Fungi</taxon>
        <taxon>Dikarya</taxon>
        <taxon>Basidiomycota</taxon>
        <taxon>Agaricomycotina</taxon>
        <taxon>Agaricomycetes</taxon>
        <taxon>Agaricomycetidae</taxon>
        <taxon>Agaricales</taxon>
        <taxon>Marasmiineae</taxon>
        <taxon>Mycenaceae</taxon>
        <taxon>Mycena</taxon>
    </lineage>
</organism>
<dbReference type="Proteomes" id="UP000620124">
    <property type="component" value="Unassembled WGS sequence"/>
</dbReference>
<dbReference type="AlphaFoldDB" id="A0A8H6YPN9"/>
<sequence length="419" mass="47281">MYSELPQSKPVHPPSFSVSFMAQASQKHSTSQLHSIQEVDESIFADGFSVVSDSQRTTTDTSTTWGPGTLSGRALLAVGEATIRGIDALLIRRRLATIRLRAPSLTGPMYNDLLELCRPAMYSIRITKQALDLTLAQICAGPESSVYMLVLFLCKWPQQEARLILLELARSLPDATPPGWNLTRFYDFMVAIIQVQDEWRSFVIEAALLLDNTNPAVISHPIHLLYTGSTTNLSAASLAGLQEAHFARLRSKAWILLQQCGLPEMWLSFYSSRMSSQPALDRMLQIESIISQIVDPYVSSQMPTTSQVFGALVDSIIFLSEIFRSDVRSGAAKCLLEYWIYCWKWKQWEFLHQVFSLFDSFHIQMQIFMILRDRLPVAKLADFIQAYPKDPAHYSDAFHLLSEWILGLGDEPKCFTNGL</sequence>
<accession>A0A8H6YPN9</accession>
<gene>
    <name evidence="1" type="ORF">MVEN_00365800</name>
</gene>
<dbReference type="EMBL" id="JACAZI010000003">
    <property type="protein sequence ID" value="KAF7364950.1"/>
    <property type="molecule type" value="Genomic_DNA"/>
</dbReference>
<proteinExistence type="predicted"/>
<protein>
    <submittedName>
        <fullName evidence="1">Uncharacterized protein</fullName>
    </submittedName>
</protein>
<name>A0A8H6YPN9_9AGAR</name>
<comment type="caution">
    <text evidence="1">The sequence shown here is derived from an EMBL/GenBank/DDBJ whole genome shotgun (WGS) entry which is preliminary data.</text>
</comment>
<evidence type="ECO:0000313" key="2">
    <source>
        <dbReference type="Proteomes" id="UP000620124"/>
    </source>
</evidence>
<reference evidence="1" key="1">
    <citation type="submission" date="2020-05" db="EMBL/GenBank/DDBJ databases">
        <title>Mycena genomes resolve the evolution of fungal bioluminescence.</title>
        <authorList>
            <person name="Tsai I.J."/>
        </authorList>
    </citation>
    <scope>NUCLEOTIDE SEQUENCE</scope>
    <source>
        <strain evidence="1">CCC161011</strain>
    </source>
</reference>
<keyword evidence="2" id="KW-1185">Reference proteome</keyword>
<evidence type="ECO:0000313" key="1">
    <source>
        <dbReference type="EMBL" id="KAF7364950.1"/>
    </source>
</evidence>